<dbReference type="EMBL" id="JASVDS010000011">
    <property type="protein sequence ID" value="MDL5034692.1"/>
    <property type="molecule type" value="Genomic_DNA"/>
</dbReference>
<evidence type="ECO:0000256" key="4">
    <source>
        <dbReference type="ARBA" id="ARBA00022741"/>
    </source>
</evidence>
<dbReference type="Gene3D" id="1.20.1110.10">
    <property type="entry name" value="Calcium-transporting ATPase, transmembrane domain"/>
    <property type="match status" value="3"/>
</dbReference>
<dbReference type="SUPFAM" id="SSF81653">
    <property type="entry name" value="Calcium ATPase, transduction domain A"/>
    <property type="match status" value="1"/>
</dbReference>
<evidence type="ECO:0000256" key="2">
    <source>
        <dbReference type="ARBA" id="ARBA00005675"/>
    </source>
</evidence>
<evidence type="ECO:0000256" key="5">
    <source>
        <dbReference type="ARBA" id="ARBA00022840"/>
    </source>
</evidence>
<sequence length="853" mass="90019">MTPPHAGLSAQEAAARLVRDGPNELPAAGREGALRLLLDVVAEPMFLLLVACGGIYLALGDRQEASMLLGFVLMVIMMTFVQKRRSQAALDALRDLSSPRALVLRDGLAVRVPGKTLVVGDCVLLAEGDRVPADLVLEEASYLTVDESLLTGESLPVLKEACDPGRGEVAEDASSRCFSGSLVTQGTGRGRVVATGPRSALGRIGASLGGIAMDETPIQRETAQVVRRVALMGAALALVLAVGWALSRGDWLTGLLAGLTLAMAILPEELPVVLTLFLGLGAWRLSRERVLTRRIPAVELLGATTLLCVDKTGTLTRNQMAVRQLWADGCGFTLAGEDPKAMAHAFHPVLEYAVLSSHRRAFDPMESAIGAAGQHWLQGSEHLHADWTLVSDYPLSRELLAMSRVWRSPDSRALLVAAKGAPEAVIDLCHLPVDRRDVIQAQVGALAADGLRVLGVARAVFASEPLPPLQHDFDFEFVGLLALEDPVRADVPAAIAECLGAGIRVAMITGDHPATALAIARQAGLDLAGGILTGPELDALDDAALAQRLSHTQVFCRVRPEQKLRLVQAFKARGEVVAMTGDGVNDAPALKAAHIGIAMGGRGTDVAREAADLVLLDDDFGALVTTIRYGRRVFANLRKAITFVLAVHLPIIGLALLPLLTGWPLVLMPAHVLFLQLVIDPACSIVFEAEALEPDAMRQPPRRPDARLFDGALVRLGLAQGVGLLLAVLAAYLLVPAWSATPDAPEVGRTGAFVVLVLGNLALIQANLSWTSGPGAARPRNVAFRWIAGGTLALLALVLTVPPVATLFKLVPLPGASLALCAALALGAWAWCAWRVSRHAPAPRAVPAQSSSS</sequence>
<dbReference type="SUPFAM" id="SSF56784">
    <property type="entry name" value="HAD-like"/>
    <property type="match status" value="1"/>
</dbReference>
<comment type="caution">
    <text evidence="11">The sequence shown here is derived from an EMBL/GenBank/DDBJ whole genome shotgun (WGS) entry which is preliminary data.</text>
</comment>
<accession>A0ABT7LR36</accession>
<dbReference type="Gene3D" id="2.70.150.10">
    <property type="entry name" value="Calcium-transporting ATPase, cytoplasmic transduction domain A"/>
    <property type="match status" value="1"/>
</dbReference>
<evidence type="ECO:0000256" key="8">
    <source>
        <dbReference type="ARBA" id="ARBA00023136"/>
    </source>
</evidence>
<keyword evidence="7 9" id="KW-1133">Transmembrane helix</keyword>
<dbReference type="SFLD" id="SFLDF00027">
    <property type="entry name" value="p-type_atpase"/>
    <property type="match status" value="1"/>
</dbReference>
<dbReference type="InterPro" id="IPR008250">
    <property type="entry name" value="ATPase_P-typ_transduc_dom_A_sf"/>
</dbReference>
<proteinExistence type="inferred from homology"/>
<comment type="similarity">
    <text evidence="2">Belongs to the cation transport ATPase (P-type) (TC 3.A.3) family. Type IIA subfamily.</text>
</comment>
<dbReference type="RefSeq" id="WP_285984767.1">
    <property type="nucleotide sequence ID" value="NZ_JASVDS010000011.1"/>
</dbReference>
<dbReference type="InterPro" id="IPR036412">
    <property type="entry name" value="HAD-like_sf"/>
</dbReference>
<dbReference type="SFLD" id="SFLDG00002">
    <property type="entry name" value="C1.7:_P-type_atpase_like"/>
    <property type="match status" value="1"/>
</dbReference>
<dbReference type="InterPro" id="IPR044492">
    <property type="entry name" value="P_typ_ATPase_HD_dom"/>
</dbReference>
<keyword evidence="4" id="KW-0547">Nucleotide-binding</keyword>
<feature type="transmembrane region" description="Helical" evidence="9">
    <location>
        <begin position="65"/>
        <end position="81"/>
    </location>
</feature>
<dbReference type="InterPro" id="IPR004014">
    <property type="entry name" value="ATPase_P-typ_cation-transptr_N"/>
</dbReference>
<evidence type="ECO:0000256" key="1">
    <source>
        <dbReference type="ARBA" id="ARBA00004141"/>
    </source>
</evidence>
<dbReference type="Pfam" id="PF00690">
    <property type="entry name" value="Cation_ATPase_N"/>
    <property type="match status" value="1"/>
</dbReference>
<feature type="transmembrane region" description="Helical" evidence="9">
    <location>
        <begin position="782"/>
        <end position="801"/>
    </location>
</feature>
<dbReference type="Proteomes" id="UP001238603">
    <property type="component" value="Unassembled WGS sequence"/>
</dbReference>
<organism evidence="11 12">
    <name type="scientific">Roseateles subflavus</name>
    <dbReference type="NCBI Taxonomy" id="3053353"/>
    <lineage>
        <taxon>Bacteria</taxon>
        <taxon>Pseudomonadati</taxon>
        <taxon>Pseudomonadota</taxon>
        <taxon>Betaproteobacteria</taxon>
        <taxon>Burkholderiales</taxon>
        <taxon>Sphaerotilaceae</taxon>
        <taxon>Roseateles</taxon>
    </lineage>
</organism>
<dbReference type="Gene3D" id="3.40.50.1000">
    <property type="entry name" value="HAD superfamily/HAD-like"/>
    <property type="match status" value="3"/>
</dbReference>
<feature type="transmembrane region" description="Helical" evidence="9">
    <location>
        <begin position="229"/>
        <end position="247"/>
    </location>
</feature>
<gene>
    <name evidence="11" type="ORF">QRD43_22505</name>
</gene>
<evidence type="ECO:0000313" key="11">
    <source>
        <dbReference type="EMBL" id="MDL5034692.1"/>
    </source>
</evidence>
<keyword evidence="8 9" id="KW-0472">Membrane</keyword>
<feature type="domain" description="Cation-transporting P-type ATPase N-terminal" evidence="10">
    <location>
        <begin position="3"/>
        <end position="61"/>
    </location>
</feature>
<feature type="transmembrane region" description="Helical" evidence="9">
    <location>
        <begin position="259"/>
        <end position="283"/>
    </location>
</feature>
<evidence type="ECO:0000256" key="9">
    <source>
        <dbReference type="SAM" id="Phobius"/>
    </source>
</evidence>
<dbReference type="PRINTS" id="PR00120">
    <property type="entry name" value="HATPASE"/>
</dbReference>
<dbReference type="SFLD" id="SFLDS00003">
    <property type="entry name" value="Haloacid_Dehalogenase"/>
    <property type="match status" value="1"/>
</dbReference>
<dbReference type="PANTHER" id="PTHR43294">
    <property type="entry name" value="SODIUM/POTASSIUM-TRANSPORTING ATPASE SUBUNIT ALPHA"/>
    <property type="match status" value="1"/>
</dbReference>
<dbReference type="Pfam" id="PF00689">
    <property type="entry name" value="Cation_ATPase_C"/>
    <property type="match status" value="1"/>
</dbReference>
<dbReference type="PANTHER" id="PTHR43294:SF20">
    <property type="entry name" value="P-TYPE ATPASE"/>
    <property type="match status" value="1"/>
</dbReference>
<dbReference type="InterPro" id="IPR006068">
    <property type="entry name" value="ATPase_P-typ_cation-transptr_C"/>
</dbReference>
<keyword evidence="12" id="KW-1185">Reference proteome</keyword>
<protein>
    <submittedName>
        <fullName evidence="11">Cation-translocating P-type ATPase</fullName>
    </submittedName>
</protein>
<feature type="transmembrane region" description="Helical" evidence="9">
    <location>
        <begin position="713"/>
        <end position="735"/>
    </location>
</feature>
<comment type="subcellular location">
    <subcellularLocation>
        <location evidence="1">Membrane</location>
        <topology evidence="1">Multi-pass membrane protein</topology>
    </subcellularLocation>
</comment>
<keyword evidence="6" id="KW-1278">Translocase</keyword>
<dbReference type="SMART" id="SM00831">
    <property type="entry name" value="Cation_ATPase_N"/>
    <property type="match status" value="1"/>
</dbReference>
<evidence type="ECO:0000256" key="6">
    <source>
        <dbReference type="ARBA" id="ARBA00022967"/>
    </source>
</evidence>
<dbReference type="InterPro" id="IPR023299">
    <property type="entry name" value="ATPase_P-typ_cyto_dom_N"/>
</dbReference>
<dbReference type="InterPro" id="IPR059000">
    <property type="entry name" value="ATPase_P-type_domA"/>
</dbReference>
<dbReference type="InterPro" id="IPR023214">
    <property type="entry name" value="HAD_sf"/>
</dbReference>
<dbReference type="NCBIfam" id="TIGR01494">
    <property type="entry name" value="ATPase_P-type"/>
    <property type="match status" value="2"/>
</dbReference>
<feature type="transmembrane region" description="Helical" evidence="9">
    <location>
        <begin position="36"/>
        <end position="59"/>
    </location>
</feature>
<evidence type="ECO:0000256" key="3">
    <source>
        <dbReference type="ARBA" id="ARBA00022692"/>
    </source>
</evidence>
<dbReference type="PROSITE" id="PS00154">
    <property type="entry name" value="ATPASE_E1_E2"/>
    <property type="match status" value="1"/>
</dbReference>
<feature type="transmembrane region" description="Helical" evidence="9">
    <location>
        <begin position="813"/>
        <end position="834"/>
    </location>
</feature>
<dbReference type="PRINTS" id="PR00119">
    <property type="entry name" value="CATATPASE"/>
</dbReference>
<dbReference type="Gene3D" id="3.40.1110.10">
    <property type="entry name" value="Calcium-transporting ATPase, cytoplasmic domain N"/>
    <property type="match status" value="2"/>
</dbReference>
<reference evidence="11 12" key="1">
    <citation type="submission" date="2023-06" db="EMBL/GenBank/DDBJ databases">
        <title>Pelomonas sp. APW6 16S ribosomal RNA gene genome sequencing and assembly.</title>
        <authorList>
            <person name="Woo H."/>
        </authorList>
    </citation>
    <scope>NUCLEOTIDE SEQUENCE [LARGE SCALE GENOMIC DNA]</scope>
    <source>
        <strain evidence="11 12">APW6</strain>
    </source>
</reference>
<dbReference type="InterPro" id="IPR050510">
    <property type="entry name" value="Cation_transp_ATPase_P-type"/>
</dbReference>
<evidence type="ECO:0000259" key="10">
    <source>
        <dbReference type="SMART" id="SM00831"/>
    </source>
</evidence>
<dbReference type="InterPro" id="IPR023298">
    <property type="entry name" value="ATPase_P-typ_TM_dom_sf"/>
</dbReference>
<evidence type="ECO:0000256" key="7">
    <source>
        <dbReference type="ARBA" id="ARBA00022989"/>
    </source>
</evidence>
<name>A0ABT7LR36_9BURK</name>
<keyword evidence="5" id="KW-0067">ATP-binding</keyword>
<dbReference type="InterPro" id="IPR018303">
    <property type="entry name" value="ATPase_P-typ_P_site"/>
</dbReference>
<evidence type="ECO:0000313" key="12">
    <source>
        <dbReference type="Proteomes" id="UP001238603"/>
    </source>
</evidence>
<dbReference type="InterPro" id="IPR001757">
    <property type="entry name" value="P_typ_ATPase"/>
</dbReference>
<dbReference type="SUPFAM" id="SSF81665">
    <property type="entry name" value="Calcium ATPase, transmembrane domain M"/>
    <property type="match status" value="1"/>
</dbReference>
<feature type="transmembrane region" description="Helical" evidence="9">
    <location>
        <begin position="640"/>
        <end position="660"/>
    </location>
</feature>
<dbReference type="Pfam" id="PF00702">
    <property type="entry name" value="Hydrolase"/>
    <property type="match status" value="1"/>
</dbReference>
<feature type="transmembrane region" description="Helical" evidence="9">
    <location>
        <begin position="747"/>
        <end position="770"/>
    </location>
</feature>
<feature type="transmembrane region" description="Helical" evidence="9">
    <location>
        <begin position="672"/>
        <end position="692"/>
    </location>
</feature>
<keyword evidence="3 9" id="KW-0812">Transmembrane</keyword>
<dbReference type="Pfam" id="PF00122">
    <property type="entry name" value="E1-E2_ATPase"/>
    <property type="match status" value="1"/>
</dbReference>